<protein>
    <submittedName>
        <fullName evidence="1">Uncharacterized protein</fullName>
    </submittedName>
</protein>
<name>A0ABR7GIY8_9FIRM</name>
<accession>A0ABR7GIY8</accession>
<comment type="caution">
    <text evidence="1">The sequence shown here is derived from an EMBL/GenBank/DDBJ whole genome shotgun (WGS) entry which is preliminary data.</text>
</comment>
<dbReference type="Pfam" id="PF18937">
    <property type="entry name" value="DUF5685"/>
    <property type="match status" value="1"/>
</dbReference>
<dbReference type="Proteomes" id="UP000643810">
    <property type="component" value="Unassembled WGS sequence"/>
</dbReference>
<evidence type="ECO:0000313" key="2">
    <source>
        <dbReference type="Proteomes" id="UP000643810"/>
    </source>
</evidence>
<proteinExistence type="predicted"/>
<sequence>MFGYINVNRKELNAEDEKTYQAYYCGLCRQLKNEAGIKGQMLLNYDMTFLLILLTGLYELEHEEISYRCAVHPAAKKTAYINAATEYAAAMDIVLSYHSLQDDYEDEGSHIKQAMAKALLKDYKRISIRYPRQVQAVEEYMKKLAVAEKAKESNIDIVAGYTGEMLGQIFQWKQDEWSKDLESMGFYMGKFIYLLDAYEDLKQDQKKGNYNPLAYVQMESKEEYETFCRSTLTCLMAECAKSFERMPILEHAEILRNILYSGVWTKYEYLKLKEKKTKS</sequence>
<evidence type="ECO:0000313" key="1">
    <source>
        <dbReference type="EMBL" id="MBC5687226.1"/>
    </source>
</evidence>
<gene>
    <name evidence="1" type="ORF">H8R94_11555</name>
</gene>
<organism evidence="1 2">
    <name type="scientific">Roseburia lenta</name>
    <dbReference type="NCBI Taxonomy" id="2763061"/>
    <lineage>
        <taxon>Bacteria</taxon>
        <taxon>Bacillati</taxon>
        <taxon>Bacillota</taxon>
        <taxon>Clostridia</taxon>
        <taxon>Lachnospirales</taxon>
        <taxon>Lachnospiraceae</taxon>
        <taxon>Roseburia</taxon>
    </lineage>
</organism>
<dbReference type="EMBL" id="JACOPG010000005">
    <property type="protein sequence ID" value="MBC5687226.1"/>
    <property type="molecule type" value="Genomic_DNA"/>
</dbReference>
<dbReference type="RefSeq" id="WP_186854717.1">
    <property type="nucleotide sequence ID" value="NZ_JACOPG010000005.1"/>
</dbReference>
<reference evidence="1 2" key="1">
    <citation type="submission" date="2020-08" db="EMBL/GenBank/DDBJ databases">
        <title>Genome public.</title>
        <authorList>
            <person name="Liu C."/>
            <person name="Sun Q."/>
        </authorList>
    </citation>
    <scope>NUCLEOTIDE SEQUENCE [LARGE SCALE GENOMIC DNA]</scope>
    <source>
        <strain evidence="1 2">NSJ-9</strain>
    </source>
</reference>
<dbReference type="InterPro" id="IPR043740">
    <property type="entry name" value="DUF5685"/>
</dbReference>
<keyword evidence="2" id="KW-1185">Reference proteome</keyword>